<dbReference type="EMBL" id="BLAL01000176">
    <property type="protein sequence ID" value="GES88170.1"/>
    <property type="molecule type" value="Genomic_DNA"/>
</dbReference>
<accession>A0A8H3LLX1</accession>
<name>A0A8H3LLX1_9GLOM</name>
<evidence type="ECO:0000313" key="1">
    <source>
        <dbReference type="EMBL" id="GES88170.1"/>
    </source>
</evidence>
<dbReference type="Proteomes" id="UP000615446">
    <property type="component" value="Unassembled WGS sequence"/>
</dbReference>
<organism evidence="1 2">
    <name type="scientific">Rhizophagus clarus</name>
    <dbReference type="NCBI Taxonomy" id="94130"/>
    <lineage>
        <taxon>Eukaryota</taxon>
        <taxon>Fungi</taxon>
        <taxon>Fungi incertae sedis</taxon>
        <taxon>Mucoromycota</taxon>
        <taxon>Glomeromycotina</taxon>
        <taxon>Glomeromycetes</taxon>
        <taxon>Glomerales</taxon>
        <taxon>Glomeraceae</taxon>
        <taxon>Rhizophagus</taxon>
    </lineage>
</organism>
<dbReference type="AlphaFoldDB" id="A0A8H3LLX1"/>
<proteinExistence type="predicted"/>
<protein>
    <submittedName>
        <fullName evidence="1">Uncharacterized protein</fullName>
    </submittedName>
</protein>
<comment type="caution">
    <text evidence="1">The sequence shown here is derived from an EMBL/GenBank/DDBJ whole genome shotgun (WGS) entry which is preliminary data.</text>
</comment>
<evidence type="ECO:0000313" key="2">
    <source>
        <dbReference type="Proteomes" id="UP000615446"/>
    </source>
</evidence>
<gene>
    <name evidence="1" type="ORF">RCL2_001513900</name>
</gene>
<reference evidence="1" key="1">
    <citation type="submission" date="2019-10" db="EMBL/GenBank/DDBJ databases">
        <title>Conservation and host-specific expression of non-tandemly repeated heterogenous ribosome RNA gene in arbuscular mycorrhizal fungi.</title>
        <authorList>
            <person name="Maeda T."/>
            <person name="Kobayashi Y."/>
            <person name="Nakagawa T."/>
            <person name="Ezawa T."/>
            <person name="Yamaguchi K."/>
            <person name="Bino T."/>
            <person name="Nishimoto Y."/>
            <person name="Shigenobu S."/>
            <person name="Kawaguchi M."/>
        </authorList>
    </citation>
    <scope>NUCLEOTIDE SEQUENCE</scope>
    <source>
        <strain evidence="1">HR1</strain>
    </source>
</reference>
<sequence length="102" mass="12026">MLFNMIDVTSVRSLPLFETSLTAFSNLFGAAAFSRTERQFWTPETLDSGHIRFQFLRSKGRECQLFSKGRILTIFFFYFKRAYQLHGIWNAERLSSLEIKEE</sequence>